<dbReference type="InterPro" id="IPR053139">
    <property type="entry name" value="Surface_bspA-like"/>
</dbReference>
<dbReference type="EMBL" id="CP092900">
    <property type="protein sequence ID" value="UTC24129.1"/>
    <property type="molecule type" value="Genomic_DNA"/>
</dbReference>
<proteinExistence type="predicted"/>
<dbReference type="InterPro" id="IPR026906">
    <property type="entry name" value="LRR_5"/>
</dbReference>
<dbReference type="PANTHER" id="PTHR45661">
    <property type="entry name" value="SURFACE ANTIGEN"/>
    <property type="match status" value="1"/>
</dbReference>
<sequence length="262" mass="28413">MGISYCTALTSVVIPDGVTSIARGTFLDCSSLTSVVIPDGVTSISQGAFWRCTSLREVTLPSGLTSIGACAFWRCTSLREVTLPSGLTSIGACAFKGCRGLADAGASVTTKARLTLEASYLRGEALMGALKEKVITMRELLTRSELNMAVIAERLLVVRLVKPFDHVPAAGLMYISGSVMMDCVRTFLLCMNRLCKVWDAYEWDAYEEAKQDTSSVVPPLPPELFFIVFNFTVLGKGLYRVTAGDDLEIESEESSNQYEIGL</sequence>
<dbReference type="Pfam" id="PF13306">
    <property type="entry name" value="LRR_5"/>
    <property type="match status" value="1"/>
</dbReference>
<keyword evidence="2" id="KW-1185">Reference proteome</keyword>
<reference evidence="1 2" key="1">
    <citation type="journal article" date="2022" name="Nat. Microbiol.">
        <title>The microbiome of a bacterivorous marine choanoflagellate contains a resource-demanding obligate bacterial associate.</title>
        <authorList>
            <person name="Needham D.M."/>
            <person name="Poirier C."/>
            <person name="Bachy C."/>
            <person name="George E.E."/>
            <person name="Wilken S."/>
            <person name="Yung C.C.M."/>
            <person name="Limardo A.J."/>
            <person name="Morando M."/>
            <person name="Sudek L."/>
            <person name="Malmstrom R.R."/>
            <person name="Keeling P.J."/>
            <person name="Santoro A.E."/>
            <person name="Worden A.Z."/>
        </authorList>
    </citation>
    <scope>NUCLEOTIDE SEQUENCE [LARGE SCALE GENOMIC DNA]</scope>
    <source>
        <strain evidence="1 2">Comchoano-1</strain>
    </source>
</reference>
<dbReference type="Proteomes" id="UP001055955">
    <property type="component" value="Chromosome"/>
</dbReference>
<protein>
    <submittedName>
        <fullName evidence="1">Leucine-rich repeat domain-containing protein</fullName>
    </submittedName>
</protein>
<name>A0ABY5DJM1_9GAMM</name>
<evidence type="ECO:0000313" key="1">
    <source>
        <dbReference type="EMBL" id="UTC24129.1"/>
    </source>
</evidence>
<evidence type="ECO:0000313" key="2">
    <source>
        <dbReference type="Proteomes" id="UP001055955"/>
    </source>
</evidence>
<organism evidence="1 2">
    <name type="scientific">Candidatus Comchoanobacter bicostacola</name>
    <dbReference type="NCBI Taxonomy" id="2919598"/>
    <lineage>
        <taxon>Bacteria</taxon>
        <taxon>Pseudomonadati</taxon>
        <taxon>Pseudomonadota</taxon>
        <taxon>Gammaproteobacteria</taxon>
        <taxon>Candidatus Comchoanobacterales</taxon>
        <taxon>Candidatus Comchoanobacteraceae</taxon>
        <taxon>Candidatus Comchoanobacter</taxon>
    </lineage>
</organism>
<dbReference type="RefSeq" id="WP_258567912.1">
    <property type="nucleotide sequence ID" value="NZ_CP092900.1"/>
</dbReference>
<accession>A0ABY5DJM1</accession>
<dbReference type="SUPFAM" id="SSF52058">
    <property type="entry name" value="L domain-like"/>
    <property type="match status" value="1"/>
</dbReference>
<dbReference type="Gene3D" id="3.80.10.10">
    <property type="entry name" value="Ribonuclease Inhibitor"/>
    <property type="match status" value="1"/>
</dbReference>
<gene>
    <name evidence="1" type="ORF">MMH89_02675</name>
</gene>
<dbReference type="InterPro" id="IPR032675">
    <property type="entry name" value="LRR_dom_sf"/>
</dbReference>
<dbReference type="PANTHER" id="PTHR45661:SF3">
    <property type="entry name" value="IG-LIKE DOMAIN-CONTAINING PROTEIN"/>
    <property type="match status" value="1"/>
</dbReference>